<dbReference type="EMBL" id="OX596092">
    <property type="protein sequence ID" value="CAN0563339.1"/>
    <property type="molecule type" value="Genomic_DNA"/>
</dbReference>
<evidence type="ECO:0000313" key="1">
    <source>
        <dbReference type="EMBL" id="CAN0563339.1"/>
    </source>
</evidence>
<accession>A0AC60A775</accession>
<name>A0AC60A775_RANTA</name>
<reference evidence="1" key="2">
    <citation type="submission" date="2025-03" db="EMBL/GenBank/DDBJ databases">
        <authorList>
            <consortium name="ELIXIR-Norway"/>
            <consortium name="Elixir Norway"/>
        </authorList>
    </citation>
    <scope>NUCLEOTIDE SEQUENCE</scope>
</reference>
<proteinExistence type="predicted"/>
<sequence length="96" mass="10518">MCEQAEGRRRQRLYRDWNSGQGCALHNRDEDPEMPGPQPEEARGAGQTRAEARDSAAALNITSGRSEDDFLFVVSITQCMRVCKPIPPAGAGSGQR</sequence>
<organism evidence="1 2">
    <name type="scientific">Rangifer tarandus platyrhynchus</name>
    <name type="common">Svalbard reindeer</name>
    <dbReference type="NCBI Taxonomy" id="3082113"/>
    <lineage>
        <taxon>Eukaryota</taxon>
        <taxon>Metazoa</taxon>
        <taxon>Chordata</taxon>
        <taxon>Craniata</taxon>
        <taxon>Vertebrata</taxon>
        <taxon>Euteleostomi</taxon>
        <taxon>Mammalia</taxon>
        <taxon>Eutheria</taxon>
        <taxon>Laurasiatheria</taxon>
        <taxon>Artiodactyla</taxon>
        <taxon>Ruminantia</taxon>
        <taxon>Pecora</taxon>
        <taxon>Cervidae</taxon>
        <taxon>Odocoileinae</taxon>
        <taxon>Rangifer</taxon>
    </lineage>
</organism>
<gene>
    <name evidence="1" type="ORF">MRATA1EN22A_LOCUS27505</name>
</gene>
<reference evidence="1" key="1">
    <citation type="submission" date="2023-05" db="EMBL/GenBank/DDBJ databases">
        <authorList>
            <consortium name="ELIXIR-Norway"/>
        </authorList>
    </citation>
    <scope>NUCLEOTIDE SEQUENCE</scope>
</reference>
<dbReference type="Proteomes" id="UP001162501">
    <property type="component" value="Chromosome 8"/>
</dbReference>
<evidence type="ECO:0000313" key="2">
    <source>
        <dbReference type="Proteomes" id="UP001162501"/>
    </source>
</evidence>
<protein>
    <submittedName>
        <fullName evidence="1">Uncharacterized protein</fullName>
    </submittedName>
</protein>